<accession>A0A3P6ST91</accession>
<feature type="region of interest" description="Disordered" evidence="1">
    <location>
        <begin position="30"/>
        <end position="65"/>
    </location>
</feature>
<sequence length="214" mass="23728">MRTINSLIVNDKLEKIQDQLNSLSLAQNRNTRSGLEVSTSRNLALSNRGRGRGLRRPGPVRPFNYGTRGTFRGSFPFRNPFAMPRNFYPFPPNYLAPPYPPDPGAYPSSDSAVYPPRMIDPAVYPPRTIRGKRAPNALPLPPANLFCILCLISWITPVAAQAYQICGSSQYAQTFSLPKTVACRASPREPMIATKVQLFGVKNDPLQLSGVKCY</sequence>
<name>A0A3P6ST91_CYLGO</name>
<evidence type="ECO:0000313" key="2">
    <source>
        <dbReference type="EMBL" id="VDK71040.1"/>
    </source>
</evidence>
<reference evidence="2 3" key="1">
    <citation type="submission" date="2018-11" db="EMBL/GenBank/DDBJ databases">
        <authorList>
            <consortium name="Pathogen Informatics"/>
        </authorList>
    </citation>
    <scope>NUCLEOTIDE SEQUENCE [LARGE SCALE GENOMIC DNA]</scope>
</reference>
<evidence type="ECO:0000256" key="1">
    <source>
        <dbReference type="SAM" id="MobiDB-lite"/>
    </source>
</evidence>
<organism evidence="2 3">
    <name type="scientific">Cylicostephanus goldi</name>
    <name type="common">Nematode worm</name>
    <dbReference type="NCBI Taxonomy" id="71465"/>
    <lineage>
        <taxon>Eukaryota</taxon>
        <taxon>Metazoa</taxon>
        <taxon>Ecdysozoa</taxon>
        <taxon>Nematoda</taxon>
        <taxon>Chromadorea</taxon>
        <taxon>Rhabditida</taxon>
        <taxon>Rhabditina</taxon>
        <taxon>Rhabditomorpha</taxon>
        <taxon>Strongyloidea</taxon>
        <taxon>Strongylidae</taxon>
        <taxon>Cylicostephanus</taxon>
    </lineage>
</organism>
<evidence type="ECO:0000313" key="3">
    <source>
        <dbReference type="Proteomes" id="UP000271889"/>
    </source>
</evidence>
<dbReference type="Proteomes" id="UP000271889">
    <property type="component" value="Unassembled WGS sequence"/>
</dbReference>
<proteinExistence type="predicted"/>
<feature type="compositionally biased region" description="Polar residues" evidence="1">
    <location>
        <begin position="30"/>
        <end position="45"/>
    </location>
</feature>
<protein>
    <submittedName>
        <fullName evidence="2">Uncharacterized protein</fullName>
    </submittedName>
</protein>
<gene>
    <name evidence="2" type="ORF">CGOC_LOCUS6689</name>
</gene>
<keyword evidence="3" id="KW-1185">Reference proteome</keyword>
<dbReference type="AlphaFoldDB" id="A0A3P6ST91"/>
<dbReference type="EMBL" id="UYRV01022187">
    <property type="protein sequence ID" value="VDK71040.1"/>
    <property type="molecule type" value="Genomic_DNA"/>
</dbReference>